<organism evidence="2 3">
    <name type="scientific">[Eubacterium] siraeum V10Sc8a</name>
    <dbReference type="NCBI Taxonomy" id="717961"/>
    <lineage>
        <taxon>Bacteria</taxon>
        <taxon>Bacillati</taxon>
        <taxon>Bacillota</taxon>
        <taxon>Clostridia</taxon>
        <taxon>Eubacteriales</taxon>
        <taxon>Oscillospiraceae</taxon>
        <taxon>Oscillospiraceae incertae sedis</taxon>
    </lineage>
</organism>
<evidence type="ECO:0000313" key="3">
    <source>
        <dbReference type="Proteomes" id="UP000007050"/>
    </source>
</evidence>
<dbReference type="EMBL" id="FP929059">
    <property type="protein sequence ID" value="CBL34702.1"/>
    <property type="molecule type" value="Genomic_DNA"/>
</dbReference>
<evidence type="ECO:0000313" key="2">
    <source>
        <dbReference type="EMBL" id="CBL34702.1"/>
    </source>
</evidence>
<sequence>MANSIVMYKFWDTRNIYHPKWNWGLFKHNDGFFMESEAYHIELPENVVLAENNFGETCLFLVEKDKETMCQLDIFSSPKGSCPLLVGPNMYKYLKILGKVNENENEIENSENDSLNSGNIEDEEIEM</sequence>
<feature type="region of interest" description="Disordered" evidence="1">
    <location>
        <begin position="105"/>
        <end position="127"/>
    </location>
</feature>
<evidence type="ECO:0000256" key="1">
    <source>
        <dbReference type="SAM" id="MobiDB-lite"/>
    </source>
</evidence>
<proteinExistence type="predicted"/>
<protein>
    <submittedName>
        <fullName evidence="2">Uncharacterized protein</fullName>
    </submittedName>
</protein>
<accession>D4MLR9</accession>
<name>D4MLR9_9FIRM</name>
<dbReference type="BioCyc" id="ESIR717961:G136L-1479-MONOMER"/>
<dbReference type="Proteomes" id="UP000007050">
    <property type="component" value="Chromosome"/>
</dbReference>
<gene>
    <name evidence="2" type="ORF">ES1_17810</name>
</gene>
<reference evidence="2 3" key="1">
    <citation type="submission" date="2010-03" db="EMBL/GenBank/DDBJ databases">
        <title>The genome sequence of Eubacterium siraeum V10Sc8a.</title>
        <authorList>
            <consortium name="metaHIT consortium -- http://www.metahit.eu/"/>
            <person name="Pajon A."/>
            <person name="Turner K."/>
            <person name="Parkhill J."/>
            <person name="Duncan S."/>
            <person name="Flint H."/>
        </authorList>
    </citation>
    <scope>NUCLEOTIDE SEQUENCE [LARGE SCALE GENOMIC DNA]</scope>
    <source>
        <strain evidence="2 3">V10Sc8a</strain>
    </source>
</reference>
<dbReference type="HOGENOM" id="CLU_1967250_0_0_9"/>
<dbReference type="AlphaFoldDB" id="D4MLR9"/>
<dbReference type="KEGG" id="esr:ES1_17810"/>
<reference evidence="2 3" key="2">
    <citation type="submission" date="2010-03" db="EMBL/GenBank/DDBJ databases">
        <authorList>
            <person name="Pajon A."/>
        </authorList>
    </citation>
    <scope>NUCLEOTIDE SEQUENCE [LARGE SCALE GENOMIC DNA]</scope>
    <source>
        <strain evidence="2 3">V10Sc8a</strain>
    </source>
</reference>